<keyword evidence="9" id="KW-0482">Metalloprotease</keyword>
<keyword evidence="8" id="KW-0378">Hydrolase</keyword>
<comment type="cofactor">
    <cofactor evidence="1">
        <name>Co(2+)</name>
        <dbReference type="ChEBI" id="CHEBI:48828"/>
    </cofactor>
</comment>
<evidence type="ECO:0000256" key="7">
    <source>
        <dbReference type="ARBA" id="ARBA00022723"/>
    </source>
</evidence>
<accession>X1C0J0</accession>
<evidence type="ECO:0000256" key="9">
    <source>
        <dbReference type="ARBA" id="ARBA00023049"/>
    </source>
</evidence>
<dbReference type="InterPro" id="IPR000787">
    <property type="entry name" value="Peptidase_M29"/>
</dbReference>
<keyword evidence="7" id="KW-0479">Metal-binding</keyword>
<comment type="cofactor">
    <cofactor evidence="2">
        <name>Mg(2+)</name>
        <dbReference type="ChEBI" id="CHEBI:18420"/>
    </cofactor>
</comment>
<comment type="similarity">
    <text evidence="4">Belongs to the peptidase M29 family.</text>
</comment>
<evidence type="ECO:0000313" key="10">
    <source>
        <dbReference type="EMBL" id="GAH01616.1"/>
    </source>
</evidence>
<dbReference type="EMBL" id="BART01026830">
    <property type="protein sequence ID" value="GAH01616.1"/>
    <property type="molecule type" value="Genomic_DNA"/>
</dbReference>
<proteinExistence type="inferred from homology"/>
<dbReference type="PANTHER" id="PTHR34448:SF3">
    <property type="entry name" value="AMINOPEPTIDASE AMPS"/>
    <property type="match status" value="1"/>
</dbReference>
<evidence type="ECO:0000256" key="4">
    <source>
        <dbReference type="ARBA" id="ARBA00008236"/>
    </source>
</evidence>
<dbReference type="InterPro" id="IPR052170">
    <property type="entry name" value="M29_Exopeptidase"/>
</dbReference>
<dbReference type="GO" id="GO:0008237">
    <property type="term" value="F:metallopeptidase activity"/>
    <property type="evidence" value="ECO:0007669"/>
    <property type="project" value="UniProtKB-KW"/>
</dbReference>
<gene>
    <name evidence="10" type="ORF">S01H4_47733</name>
</gene>
<dbReference type="InterPro" id="IPR035097">
    <property type="entry name" value="M29_N-terminal"/>
</dbReference>
<comment type="caution">
    <text evidence="10">The sequence shown here is derived from an EMBL/GenBank/DDBJ whole genome shotgun (WGS) entry which is preliminary data.</text>
</comment>
<evidence type="ECO:0000256" key="2">
    <source>
        <dbReference type="ARBA" id="ARBA00001946"/>
    </source>
</evidence>
<keyword evidence="6" id="KW-0645">Protease</keyword>
<sequence length="88" mass="10053">MSSEFEQKLEKYAEVILKVGLNFQPKQRLLIGGPSVADDGISFRVAPLVRIIAKKAYQMGARLVDVVWADEQMRLIRFQYGPKKSLRD</sequence>
<reference evidence="10" key="1">
    <citation type="journal article" date="2014" name="Front. Microbiol.">
        <title>High frequency of phylogenetically diverse reductive dehalogenase-homologous genes in deep subseafloor sedimentary metagenomes.</title>
        <authorList>
            <person name="Kawai M."/>
            <person name="Futagami T."/>
            <person name="Toyoda A."/>
            <person name="Takaki Y."/>
            <person name="Nishi S."/>
            <person name="Hori S."/>
            <person name="Arai W."/>
            <person name="Tsubouchi T."/>
            <person name="Morono Y."/>
            <person name="Uchiyama I."/>
            <person name="Ito T."/>
            <person name="Fujiyama A."/>
            <person name="Inagaki F."/>
            <person name="Takami H."/>
        </authorList>
    </citation>
    <scope>NUCLEOTIDE SEQUENCE</scope>
    <source>
        <strain evidence="10">Expedition CK06-06</strain>
    </source>
</reference>
<dbReference type="AlphaFoldDB" id="X1C0J0"/>
<feature type="non-terminal residue" evidence="10">
    <location>
        <position position="88"/>
    </location>
</feature>
<evidence type="ECO:0000256" key="3">
    <source>
        <dbReference type="ARBA" id="ARBA00001947"/>
    </source>
</evidence>
<dbReference type="GO" id="GO:0006508">
    <property type="term" value="P:proteolysis"/>
    <property type="evidence" value="ECO:0007669"/>
    <property type="project" value="UniProtKB-KW"/>
</dbReference>
<evidence type="ECO:0000256" key="5">
    <source>
        <dbReference type="ARBA" id="ARBA00022438"/>
    </source>
</evidence>
<dbReference type="Gene3D" id="3.40.1830.10">
    <property type="entry name" value="Thermophilic metalloprotease (M29)"/>
    <property type="match status" value="1"/>
</dbReference>
<comment type="cofactor">
    <cofactor evidence="3">
        <name>Zn(2+)</name>
        <dbReference type="ChEBI" id="CHEBI:29105"/>
    </cofactor>
</comment>
<evidence type="ECO:0000256" key="8">
    <source>
        <dbReference type="ARBA" id="ARBA00022801"/>
    </source>
</evidence>
<dbReference type="PANTHER" id="PTHR34448">
    <property type="entry name" value="AMINOPEPTIDASE"/>
    <property type="match status" value="1"/>
</dbReference>
<name>X1C0J0_9ZZZZ</name>
<dbReference type="Pfam" id="PF02073">
    <property type="entry name" value="Peptidase_M29"/>
    <property type="match status" value="1"/>
</dbReference>
<organism evidence="10">
    <name type="scientific">marine sediment metagenome</name>
    <dbReference type="NCBI Taxonomy" id="412755"/>
    <lineage>
        <taxon>unclassified sequences</taxon>
        <taxon>metagenomes</taxon>
        <taxon>ecological metagenomes</taxon>
    </lineage>
</organism>
<protein>
    <submittedName>
        <fullName evidence="10">Uncharacterized protein</fullName>
    </submittedName>
</protein>
<evidence type="ECO:0000256" key="6">
    <source>
        <dbReference type="ARBA" id="ARBA00022670"/>
    </source>
</evidence>
<evidence type="ECO:0000256" key="1">
    <source>
        <dbReference type="ARBA" id="ARBA00001941"/>
    </source>
</evidence>
<dbReference type="SUPFAM" id="SSF144052">
    <property type="entry name" value="Thermophilic metalloprotease-like"/>
    <property type="match status" value="1"/>
</dbReference>
<keyword evidence="5" id="KW-0031">Aminopeptidase</keyword>
<dbReference type="GO" id="GO:0046872">
    <property type="term" value="F:metal ion binding"/>
    <property type="evidence" value="ECO:0007669"/>
    <property type="project" value="UniProtKB-KW"/>
</dbReference>
<dbReference type="GO" id="GO:0004177">
    <property type="term" value="F:aminopeptidase activity"/>
    <property type="evidence" value="ECO:0007669"/>
    <property type="project" value="UniProtKB-KW"/>
</dbReference>